<dbReference type="AlphaFoldDB" id="A0A2R5F3B3"/>
<dbReference type="Gene3D" id="3.30.360.10">
    <property type="entry name" value="Dihydrodipicolinate Reductase, domain 2"/>
    <property type="match status" value="1"/>
</dbReference>
<feature type="domain" description="Gfo/Idh/MocA-like oxidoreductase N-terminal" evidence="3">
    <location>
        <begin position="7"/>
        <end position="122"/>
    </location>
</feature>
<dbReference type="InterPro" id="IPR055170">
    <property type="entry name" value="GFO_IDH_MocA-like_dom"/>
</dbReference>
<dbReference type="PANTHER" id="PTHR22604:SF105">
    <property type="entry name" value="TRANS-1,2-DIHYDROBENZENE-1,2-DIOL DEHYDROGENASE"/>
    <property type="match status" value="1"/>
</dbReference>
<keyword evidence="2" id="KW-0560">Oxidoreductase</keyword>
<accession>A0A2R5F3B3</accession>
<proteinExistence type="inferred from homology"/>
<dbReference type="Pfam" id="PF01408">
    <property type="entry name" value="GFO_IDH_MocA"/>
    <property type="match status" value="1"/>
</dbReference>
<dbReference type="GO" id="GO:0000166">
    <property type="term" value="F:nucleotide binding"/>
    <property type="evidence" value="ECO:0007669"/>
    <property type="project" value="InterPro"/>
</dbReference>
<evidence type="ECO:0000313" key="5">
    <source>
        <dbReference type="EMBL" id="GBG10461.1"/>
    </source>
</evidence>
<evidence type="ECO:0000256" key="2">
    <source>
        <dbReference type="ARBA" id="ARBA00023002"/>
    </source>
</evidence>
<sequence>MSKKPVKWGILGCGGISSKFANDLKLAEGAELTAVAARSLEKAQAFAEKHGFERAYGSYEEFFNDADVEIVYVGTIHPLHKEQVLACLEAGKAVLCEKPFTMNAAEAEEIVRAGRDKGLFVMEAMWTRFLPPIVQVREWLQQGLIGEVQLLKADFGFDAGWNPGGRLLNKEIGGGALLDAGIYPVSFASFVFGEQPSAIHSSAVIGETGVDEKFSALFEYEGGRTAVLNGAVRLQLTNEACLYGTKGYIHIPSFLFGKSASLHVRGEEPVHFQDDRTYSGYKHEAEAAMEALRSGRTESEVMPLDETISIMGTMDRMRKQWGLTYPADNQ</sequence>
<dbReference type="PANTHER" id="PTHR22604">
    <property type="entry name" value="OXIDOREDUCTASES"/>
    <property type="match status" value="1"/>
</dbReference>
<dbReference type="GO" id="GO:0016491">
    <property type="term" value="F:oxidoreductase activity"/>
    <property type="evidence" value="ECO:0007669"/>
    <property type="project" value="UniProtKB-KW"/>
</dbReference>
<dbReference type="InterPro" id="IPR050984">
    <property type="entry name" value="Gfo/Idh/MocA_domain"/>
</dbReference>
<dbReference type="Proteomes" id="UP000245202">
    <property type="component" value="Unassembled WGS sequence"/>
</dbReference>
<evidence type="ECO:0000259" key="3">
    <source>
        <dbReference type="Pfam" id="PF01408"/>
    </source>
</evidence>
<dbReference type="InterPro" id="IPR036291">
    <property type="entry name" value="NAD(P)-bd_dom_sf"/>
</dbReference>
<organism evidence="5 6">
    <name type="scientific">Paenibacillus agaridevorans</name>
    <dbReference type="NCBI Taxonomy" id="171404"/>
    <lineage>
        <taxon>Bacteria</taxon>
        <taxon>Bacillati</taxon>
        <taxon>Bacillota</taxon>
        <taxon>Bacilli</taxon>
        <taxon>Bacillales</taxon>
        <taxon>Paenibacillaceae</taxon>
        <taxon>Paenibacillus</taxon>
    </lineage>
</organism>
<reference evidence="5 6" key="1">
    <citation type="submission" date="2017-08" db="EMBL/GenBank/DDBJ databases">
        <title>Substantial Increase in Enzyme Production by Combined Drug-Resistance Mutations in Paenibacillus agaridevorans.</title>
        <authorList>
            <person name="Tanaka Y."/>
            <person name="Funane K."/>
            <person name="Hosaka T."/>
            <person name="Shiwa Y."/>
            <person name="Fujita N."/>
            <person name="Miyazaki T."/>
            <person name="Yoshikawa H."/>
            <person name="Murakami K."/>
            <person name="Kasahara K."/>
            <person name="Inaoka T."/>
            <person name="Hiraga Y."/>
            <person name="Ochi K."/>
        </authorList>
    </citation>
    <scope>NUCLEOTIDE SEQUENCE [LARGE SCALE GENOMIC DNA]</scope>
    <source>
        <strain evidence="5 6">T-3040</strain>
    </source>
</reference>
<protein>
    <submittedName>
        <fullName evidence="5">Dehydrogenase</fullName>
    </submittedName>
</protein>
<dbReference type="Pfam" id="PF22725">
    <property type="entry name" value="GFO_IDH_MocA_C3"/>
    <property type="match status" value="1"/>
</dbReference>
<dbReference type="Gene3D" id="3.40.50.720">
    <property type="entry name" value="NAD(P)-binding Rossmann-like Domain"/>
    <property type="match status" value="1"/>
</dbReference>
<dbReference type="EMBL" id="BDQX01000325">
    <property type="protein sequence ID" value="GBG10461.1"/>
    <property type="molecule type" value="Genomic_DNA"/>
</dbReference>
<gene>
    <name evidence="5" type="ORF">PAT3040_05194</name>
</gene>
<keyword evidence="6" id="KW-1185">Reference proteome</keyword>
<dbReference type="SUPFAM" id="SSF51735">
    <property type="entry name" value="NAD(P)-binding Rossmann-fold domains"/>
    <property type="match status" value="1"/>
</dbReference>
<evidence type="ECO:0000313" key="6">
    <source>
        <dbReference type="Proteomes" id="UP000245202"/>
    </source>
</evidence>
<comment type="similarity">
    <text evidence="1">Belongs to the Gfo/Idh/MocA family.</text>
</comment>
<dbReference type="SUPFAM" id="SSF55347">
    <property type="entry name" value="Glyceraldehyde-3-phosphate dehydrogenase-like, C-terminal domain"/>
    <property type="match status" value="1"/>
</dbReference>
<evidence type="ECO:0000259" key="4">
    <source>
        <dbReference type="Pfam" id="PF22725"/>
    </source>
</evidence>
<name>A0A2R5F3B3_9BACL</name>
<comment type="caution">
    <text evidence="5">The sequence shown here is derived from an EMBL/GenBank/DDBJ whole genome shotgun (WGS) entry which is preliminary data.</text>
</comment>
<dbReference type="RefSeq" id="WP_108994956.1">
    <property type="nucleotide sequence ID" value="NZ_BDQX01000325.1"/>
</dbReference>
<evidence type="ECO:0000256" key="1">
    <source>
        <dbReference type="ARBA" id="ARBA00010928"/>
    </source>
</evidence>
<dbReference type="InterPro" id="IPR000683">
    <property type="entry name" value="Gfo/Idh/MocA-like_OxRdtase_N"/>
</dbReference>
<feature type="domain" description="GFO/IDH/MocA-like oxidoreductase" evidence="4">
    <location>
        <begin position="134"/>
        <end position="249"/>
    </location>
</feature>